<feature type="region of interest" description="Disordered" evidence="1">
    <location>
        <begin position="689"/>
        <end position="1029"/>
    </location>
</feature>
<feature type="compositionally biased region" description="Basic and acidic residues" evidence="1">
    <location>
        <begin position="522"/>
        <end position="541"/>
    </location>
</feature>
<evidence type="ECO:0000313" key="3">
    <source>
        <dbReference type="Proteomes" id="UP001175228"/>
    </source>
</evidence>
<evidence type="ECO:0000313" key="2">
    <source>
        <dbReference type="EMBL" id="KAK0489501.1"/>
    </source>
</evidence>
<evidence type="ECO:0000256" key="1">
    <source>
        <dbReference type="SAM" id="MobiDB-lite"/>
    </source>
</evidence>
<feature type="compositionally biased region" description="Polar residues" evidence="1">
    <location>
        <begin position="245"/>
        <end position="263"/>
    </location>
</feature>
<feature type="compositionally biased region" description="Basic and acidic residues" evidence="1">
    <location>
        <begin position="553"/>
        <end position="660"/>
    </location>
</feature>
<protein>
    <submittedName>
        <fullName evidence="2">Uncharacterized protein</fullName>
    </submittedName>
</protein>
<feature type="compositionally biased region" description="Polar residues" evidence="1">
    <location>
        <begin position="881"/>
        <end position="910"/>
    </location>
</feature>
<proteinExistence type="predicted"/>
<gene>
    <name evidence="2" type="ORF">EDD18DRAFT_1419322</name>
</gene>
<dbReference type="Proteomes" id="UP001175228">
    <property type="component" value="Unassembled WGS sequence"/>
</dbReference>
<feature type="compositionally biased region" description="Low complexity" evidence="1">
    <location>
        <begin position="925"/>
        <end position="937"/>
    </location>
</feature>
<dbReference type="EMBL" id="JAUEPU010000038">
    <property type="protein sequence ID" value="KAK0489501.1"/>
    <property type="molecule type" value="Genomic_DNA"/>
</dbReference>
<accession>A0AA39PTH9</accession>
<feature type="compositionally biased region" description="Pro residues" evidence="1">
    <location>
        <begin position="21"/>
        <end position="43"/>
    </location>
</feature>
<feature type="region of interest" description="Disordered" evidence="1">
    <location>
        <begin position="1"/>
        <end position="47"/>
    </location>
</feature>
<comment type="caution">
    <text evidence="2">The sequence shown here is derived from an EMBL/GenBank/DDBJ whole genome shotgun (WGS) entry which is preliminary data.</text>
</comment>
<feature type="compositionally biased region" description="Basic and acidic residues" evidence="1">
    <location>
        <begin position="335"/>
        <end position="346"/>
    </location>
</feature>
<feature type="compositionally biased region" description="Basic and acidic residues" evidence="1">
    <location>
        <begin position="693"/>
        <end position="801"/>
    </location>
</feature>
<feature type="region of interest" description="Disordered" evidence="1">
    <location>
        <begin position="371"/>
        <end position="419"/>
    </location>
</feature>
<feature type="region of interest" description="Disordered" evidence="1">
    <location>
        <begin position="245"/>
        <end position="359"/>
    </location>
</feature>
<feature type="compositionally biased region" description="Basic and acidic residues" evidence="1">
    <location>
        <begin position="371"/>
        <end position="386"/>
    </location>
</feature>
<reference evidence="2" key="1">
    <citation type="submission" date="2023-06" db="EMBL/GenBank/DDBJ databases">
        <authorList>
            <consortium name="Lawrence Berkeley National Laboratory"/>
            <person name="Ahrendt S."/>
            <person name="Sahu N."/>
            <person name="Indic B."/>
            <person name="Wong-Bajracharya J."/>
            <person name="Merenyi Z."/>
            <person name="Ke H.-M."/>
            <person name="Monk M."/>
            <person name="Kocsube S."/>
            <person name="Drula E."/>
            <person name="Lipzen A."/>
            <person name="Balint B."/>
            <person name="Henrissat B."/>
            <person name="Andreopoulos B."/>
            <person name="Martin F.M."/>
            <person name="Harder C.B."/>
            <person name="Rigling D."/>
            <person name="Ford K.L."/>
            <person name="Foster G.D."/>
            <person name="Pangilinan J."/>
            <person name="Papanicolaou A."/>
            <person name="Barry K."/>
            <person name="LaButti K."/>
            <person name="Viragh M."/>
            <person name="Koriabine M."/>
            <person name="Yan M."/>
            <person name="Riley R."/>
            <person name="Champramary S."/>
            <person name="Plett K.L."/>
            <person name="Tsai I.J."/>
            <person name="Slot J."/>
            <person name="Sipos G."/>
            <person name="Plett J."/>
            <person name="Nagy L.G."/>
            <person name="Grigoriev I.V."/>
        </authorList>
    </citation>
    <scope>NUCLEOTIDE SEQUENCE</scope>
    <source>
        <strain evidence="2">HWK02</strain>
    </source>
</reference>
<organism evidence="2 3">
    <name type="scientific">Armillaria luteobubalina</name>
    <dbReference type="NCBI Taxonomy" id="153913"/>
    <lineage>
        <taxon>Eukaryota</taxon>
        <taxon>Fungi</taxon>
        <taxon>Dikarya</taxon>
        <taxon>Basidiomycota</taxon>
        <taxon>Agaricomycotina</taxon>
        <taxon>Agaricomycetes</taxon>
        <taxon>Agaricomycetidae</taxon>
        <taxon>Agaricales</taxon>
        <taxon>Marasmiineae</taxon>
        <taxon>Physalacriaceae</taxon>
        <taxon>Armillaria</taxon>
    </lineage>
</organism>
<feature type="region of interest" description="Disordered" evidence="1">
    <location>
        <begin position="522"/>
        <end position="660"/>
    </location>
</feature>
<feature type="compositionally biased region" description="Low complexity" evidence="1">
    <location>
        <begin position="998"/>
        <end position="1009"/>
    </location>
</feature>
<keyword evidence="3" id="KW-1185">Reference proteome</keyword>
<feature type="region of interest" description="Disordered" evidence="1">
    <location>
        <begin position="1064"/>
        <end position="1099"/>
    </location>
</feature>
<name>A0AA39PTH9_9AGAR</name>
<sequence length="1118" mass="127534">MAKPKKSSKVKNQPTKKAAAPQPPPSPPRPATPPPPPPPPPTMLPKTEQVRAVWKDFYASWYTPEAASDRTELDAIESNVRFTTDQRQDERLRLDDSLRERAKTEWERRLKEKGLSEGDWVDITPPEMVVTFKILLGVEVREEDVAELAQLDIQPPSESVLITEPSPSPSTPVASSSSQNLPIIAAATEIKPAVPLTTEVRSTNLSTSAYAMVNPASFGGGFDDDEDADGEAGFDFLEAFDTDAVSPTSSQSTSWWNGADSLQTSPSTSPSSKPVVVDYPTPEDRIPRTMSVSPPRQVPVELWKPPASEPVAHSGRNPFASPISSDEDVSQISEWFEKLKSEEEPSKVQPQRGDSDFVPSEWLDALKIDTGEATRHQSQQKHDQVPRVRQMPQPAPSRSSPPTAHLAIPPPIATSASTSSAATATTSVLSSSRSKQPIRYIGPEIVDPLDYGLLHPQERYSAPERSLKQMEIEFETFKMNVRFRMIEEFHMDAIKHERTLVQDISQGEDPATRMVQHEARMLQLQRDKEDKRKKLVDEERQRRRREINEKDDETSQVKVKEAAFKRDQEKTRRMEQTRREEERRKEEELRKREEEMQRKELELRRKEEEMNERQRLEREKLEYFKREHTSKQKAEERAKRDRAERERERELKVAQERSDREVAMKLQEKLAREAERVREPENLSKEMLAFMRGQERAREQRGGEAKVSKEMEMFLREQERFERERQEREARSRQKEDEKAREGVDGRRAKDMEEAFAREQEKTREQDRQRSRSRADDSDTTLRPHEQHLYWRPTVEPDKGITQHKKPQAAPAFFEPDPIERPVTTSGWKVKSPVDIPKARAMEPSPSRTVGDESRTKAPRPSTTRHENTASLPVVDMSRMRPQSQASFYHYSKSSRPMETESGGASSSKLTLDHMREVPLPPKLTSSSTSQRFTSTTPLPDNRTIWLPPTMETHHDSRTHMSRSTVIEKTHSMPETPQGHVRPRTTSDPSPPPKPSPDTKTSTVKTSSKGKTNVMLEEVPDEEGFYSDKDVLPADSTAIMLSNLEPEIPRLVDTREKRVRWTESVVGGSPMSDATVLPAEHGGKTRTSSNVRQPAKWGETAKKGVEEWRLWTVPTSSM</sequence>
<dbReference type="AlphaFoldDB" id="A0AA39PTH9"/>